<dbReference type="AlphaFoldDB" id="A0A024FUP1"/>
<dbReference type="Proteomes" id="UP000053237">
    <property type="component" value="Unassembled WGS sequence"/>
</dbReference>
<gene>
    <name evidence="2" type="ORF">BN9_118640</name>
</gene>
<accession>A0A024FUP1</accession>
<dbReference type="OrthoDB" id="568194at2759"/>
<feature type="domain" description="SCP" evidence="1">
    <location>
        <begin position="155"/>
        <end position="270"/>
    </location>
</feature>
<dbReference type="InterPro" id="IPR035940">
    <property type="entry name" value="CAP_sf"/>
</dbReference>
<name>A0A024FUP1_9STRA</name>
<comment type="caution">
    <text evidence="2">The sequence shown here is derived from an EMBL/GenBank/DDBJ whole genome shotgun (WGS) entry which is preliminary data.</text>
</comment>
<evidence type="ECO:0000259" key="1">
    <source>
        <dbReference type="Pfam" id="PF00188"/>
    </source>
</evidence>
<dbReference type="PANTHER" id="PTHR31157">
    <property type="entry name" value="SCP DOMAIN-CONTAINING PROTEIN"/>
    <property type="match status" value="1"/>
</dbReference>
<evidence type="ECO:0000313" key="2">
    <source>
        <dbReference type="EMBL" id="CCI10868.1"/>
    </source>
</evidence>
<dbReference type="InParanoid" id="A0A024FUP1"/>
<dbReference type="STRING" id="65357.A0A024FUP1"/>
<sequence>MWKLESLAILSSLYISSGRSFDFVKNIYDFNPQEVTQFPAFPTKVVPCDDSQLPPVPIQSFPTFGNGGLTQLKDKYAQLPNLRNPVDETQLPSVPIVPFPTTDNGDLTQVKDKYAQLPNLRNPVEYSQLPPVPIMPSPTTDNGDPTHSKDLEVILKLINDARSENHCGKLKSSPELIQAACTQSSFMGLSMHIGHIGAHGLHIGARVQLTGLKFSAVAENVAKGQPDMLSLHDSFMNSDGHRANIMNCAYDSFGFCPSVGKDQEMYYTQTFAKTLGEP</sequence>
<dbReference type="Pfam" id="PF00188">
    <property type="entry name" value="CAP"/>
    <property type="match status" value="1"/>
</dbReference>
<organism evidence="2 3">
    <name type="scientific">Albugo candida</name>
    <dbReference type="NCBI Taxonomy" id="65357"/>
    <lineage>
        <taxon>Eukaryota</taxon>
        <taxon>Sar</taxon>
        <taxon>Stramenopiles</taxon>
        <taxon>Oomycota</taxon>
        <taxon>Peronosporomycetes</taxon>
        <taxon>Albuginales</taxon>
        <taxon>Albuginaceae</taxon>
        <taxon>Albugo</taxon>
    </lineage>
</organism>
<dbReference type="Gene3D" id="3.40.33.10">
    <property type="entry name" value="CAP"/>
    <property type="match status" value="1"/>
</dbReference>
<dbReference type="SUPFAM" id="SSF55797">
    <property type="entry name" value="PR-1-like"/>
    <property type="match status" value="1"/>
</dbReference>
<dbReference type="EMBL" id="CAIX01000433">
    <property type="protein sequence ID" value="CCI10868.1"/>
    <property type="molecule type" value="Genomic_DNA"/>
</dbReference>
<evidence type="ECO:0000313" key="3">
    <source>
        <dbReference type="Proteomes" id="UP000053237"/>
    </source>
</evidence>
<dbReference type="InterPro" id="IPR014044">
    <property type="entry name" value="CAP_dom"/>
</dbReference>
<dbReference type="CDD" id="cd05379">
    <property type="entry name" value="CAP_bacterial"/>
    <property type="match status" value="1"/>
</dbReference>
<proteinExistence type="predicted"/>
<reference evidence="2 3" key="1">
    <citation type="submission" date="2012-05" db="EMBL/GenBank/DDBJ databases">
        <title>Recombination and specialization in a pathogen metapopulation.</title>
        <authorList>
            <person name="Gardiner A."/>
            <person name="Kemen E."/>
            <person name="Schultz-Larsen T."/>
            <person name="MacLean D."/>
            <person name="Van Oosterhout C."/>
            <person name="Jones J.D.G."/>
        </authorList>
    </citation>
    <scope>NUCLEOTIDE SEQUENCE [LARGE SCALE GENOMIC DNA]</scope>
    <source>
        <strain evidence="2 3">Ac Nc2</strain>
    </source>
</reference>
<protein>
    <recommendedName>
        <fullName evidence="1">SCP domain-containing protein</fullName>
    </recommendedName>
</protein>
<keyword evidence="3" id="KW-1185">Reference proteome</keyword>
<dbReference type="PANTHER" id="PTHR31157:SF1">
    <property type="entry name" value="SCP DOMAIN-CONTAINING PROTEIN"/>
    <property type="match status" value="1"/>
</dbReference>